<evidence type="ECO:0000313" key="2">
    <source>
        <dbReference type="Proteomes" id="UP000649955"/>
    </source>
</evidence>
<dbReference type="Proteomes" id="UP000649955">
    <property type="component" value="Unassembled WGS sequence"/>
</dbReference>
<keyword evidence="2" id="KW-1185">Reference proteome</keyword>
<sequence>MPADYAKPDGRTIDVAINLPKASVRRYGVILFNPGGPGGSGMELPNNILQSPTAGTAAHHSVTRAAWLLGLPVPVVVSG</sequence>
<proteinExistence type="predicted"/>
<dbReference type="RefSeq" id="WP_229903086.1">
    <property type="nucleotide sequence ID" value="NZ_BNAW01000050.1"/>
</dbReference>
<protein>
    <recommendedName>
        <fullName evidence="3">Alpha/beta hydrolase</fullName>
    </recommendedName>
</protein>
<accession>A0ABQ3KNW9</accession>
<gene>
    <name evidence="1" type="ORF">GCM10017567_73450</name>
</gene>
<evidence type="ECO:0000313" key="1">
    <source>
        <dbReference type="EMBL" id="GHG41243.1"/>
    </source>
</evidence>
<dbReference type="EMBL" id="BNAW01000050">
    <property type="protein sequence ID" value="GHG41243.1"/>
    <property type="molecule type" value="Genomic_DNA"/>
</dbReference>
<name>A0ABQ3KNW9_9PSEU</name>
<reference evidence="2" key="1">
    <citation type="journal article" date="2019" name="Int. J. Syst. Evol. Microbiol.">
        <title>The Global Catalogue of Microorganisms (GCM) 10K type strain sequencing project: providing services to taxonomists for standard genome sequencing and annotation.</title>
        <authorList>
            <consortium name="The Broad Institute Genomics Platform"/>
            <consortium name="The Broad Institute Genome Sequencing Center for Infectious Disease"/>
            <person name="Wu L."/>
            <person name="Ma J."/>
        </authorList>
    </citation>
    <scope>NUCLEOTIDE SEQUENCE [LARGE SCALE GENOMIC DNA]</scope>
    <source>
        <strain evidence="2">CGMCC 4.7680</strain>
    </source>
</reference>
<evidence type="ECO:0008006" key="3">
    <source>
        <dbReference type="Google" id="ProtNLM"/>
    </source>
</evidence>
<organism evidence="1 2">
    <name type="scientific">Amycolatopsis bullii</name>
    <dbReference type="NCBI Taxonomy" id="941987"/>
    <lineage>
        <taxon>Bacteria</taxon>
        <taxon>Bacillati</taxon>
        <taxon>Actinomycetota</taxon>
        <taxon>Actinomycetes</taxon>
        <taxon>Pseudonocardiales</taxon>
        <taxon>Pseudonocardiaceae</taxon>
        <taxon>Amycolatopsis</taxon>
    </lineage>
</organism>
<comment type="caution">
    <text evidence="1">The sequence shown here is derived from an EMBL/GenBank/DDBJ whole genome shotgun (WGS) entry which is preliminary data.</text>
</comment>